<dbReference type="InterPro" id="IPR013154">
    <property type="entry name" value="ADH-like_N"/>
</dbReference>
<sequence>MSTRTGRAVRFDRYGDVDELYVTDVEVEDPPPGRVLVEVGAAGINPGEAFIRSGALAEVFPTTFPSGEGSDWAGTVVAVGDGVTGLEPGDDVFGWTDERASHATYVTVPAEQVLPRPAGLDVATAGALYVAGMAAVGSVEAVDPQPGETVVVSGAAGGVGQIAVQLLAARGAEVVGIASEPHHARLRAMGVTPAAYGADAAETGANVRAAAPEHIDAWVDLYGGGYVAIARELGVPAARINTIADFDAVSEYGVNGDGTAAAASRENMAELGELVADGVVEIPIAAGYPLDDVRDAYTELEKRHTAGKIVLLPQGR</sequence>
<proteinExistence type="predicted"/>
<dbReference type="EMBL" id="JBEDNQ010000004">
    <property type="protein sequence ID" value="MEQ3551116.1"/>
    <property type="molecule type" value="Genomic_DNA"/>
</dbReference>
<gene>
    <name evidence="2" type="ORF">WIS52_11595</name>
</gene>
<dbReference type="EC" id="1.-.-.-" evidence="2"/>
<evidence type="ECO:0000259" key="1">
    <source>
        <dbReference type="SMART" id="SM00829"/>
    </source>
</evidence>
<comment type="caution">
    <text evidence="2">The sequence shown here is derived from an EMBL/GenBank/DDBJ whole genome shotgun (WGS) entry which is preliminary data.</text>
</comment>
<name>A0ABV1K9F2_9PSEU</name>
<dbReference type="SMART" id="SM00829">
    <property type="entry name" value="PKS_ER"/>
    <property type="match status" value="1"/>
</dbReference>
<keyword evidence="2" id="KW-0560">Oxidoreductase</keyword>
<dbReference type="SUPFAM" id="SSF51735">
    <property type="entry name" value="NAD(P)-binding Rossmann-fold domains"/>
    <property type="match status" value="1"/>
</dbReference>
<accession>A0ABV1K9F2</accession>
<dbReference type="Pfam" id="PF13602">
    <property type="entry name" value="ADH_zinc_N_2"/>
    <property type="match status" value="1"/>
</dbReference>
<dbReference type="GO" id="GO:0016491">
    <property type="term" value="F:oxidoreductase activity"/>
    <property type="evidence" value="ECO:0007669"/>
    <property type="project" value="UniProtKB-KW"/>
</dbReference>
<evidence type="ECO:0000313" key="2">
    <source>
        <dbReference type="EMBL" id="MEQ3551116.1"/>
    </source>
</evidence>
<dbReference type="SUPFAM" id="SSF50129">
    <property type="entry name" value="GroES-like"/>
    <property type="match status" value="1"/>
</dbReference>
<dbReference type="CDD" id="cd05289">
    <property type="entry name" value="MDR_like_2"/>
    <property type="match status" value="1"/>
</dbReference>
<dbReference type="Pfam" id="PF08240">
    <property type="entry name" value="ADH_N"/>
    <property type="match status" value="1"/>
</dbReference>
<keyword evidence="3" id="KW-1185">Reference proteome</keyword>
<protein>
    <submittedName>
        <fullName evidence="2">NADP-dependent oxidoreductase</fullName>
        <ecNumber evidence="2">1.-.-.-</ecNumber>
    </submittedName>
</protein>
<dbReference type="PANTHER" id="PTHR43482:SF1">
    <property type="entry name" value="PROTEIN AST1-RELATED"/>
    <property type="match status" value="1"/>
</dbReference>
<dbReference type="InterPro" id="IPR011032">
    <property type="entry name" value="GroES-like_sf"/>
</dbReference>
<feature type="domain" description="Enoyl reductase (ER)" evidence="1">
    <location>
        <begin position="15"/>
        <end position="311"/>
    </location>
</feature>
<dbReference type="RefSeq" id="WP_349298186.1">
    <property type="nucleotide sequence ID" value="NZ_JBEDNQ010000004.1"/>
</dbReference>
<evidence type="ECO:0000313" key="3">
    <source>
        <dbReference type="Proteomes" id="UP001494902"/>
    </source>
</evidence>
<reference evidence="2 3" key="1">
    <citation type="submission" date="2024-03" db="EMBL/GenBank/DDBJ databases">
        <title>Draft genome sequence of Pseudonocardia nematodicida JCM 31783.</title>
        <authorList>
            <person name="Butdee W."/>
            <person name="Duangmal K."/>
        </authorList>
    </citation>
    <scope>NUCLEOTIDE SEQUENCE [LARGE SCALE GENOMIC DNA]</scope>
    <source>
        <strain evidence="2 3">JCM 31783</strain>
    </source>
</reference>
<dbReference type="PANTHER" id="PTHR43482">
    <property type="entry name" value="PROTEIN AST1-RELATED"/>
    <property type="match status" value="1"/>
</dbReference>
<dbReference type="Gene3D" id="3.40.50.720">
    <property type="entry name" value="NAD(P)-binding Rossmann-like Domain"/>
    <property type="match status" value="1"/>
</dbReference>
<dbReference type="InterPro" id="IPR052585">
    <property type="entry name" value="Lipid_raft_assoc_Zn_ADH"/>
</dbReference>
<dbReference type="Proteomes" id="UP001494902">
    <property type="component" value="Unassembled WGS sequence"/>
</dbReference>
<dbReference type="Gene3D" id="3.90.180.10">
    <property type="entry name" value="Medium-chain alcohol dehydrogenases, catalytic domain"/>
    <property type="match status" value="1"/>
</dbReference>
<organism evidence="2 3">
    <name type="scientific">Pseudonocardia nematodicida</name>
    <dbReference type="NCBI Taxonomy" id="1206997"/>
    <lineage>
        <taxon>Bacteria</taxon>
        <taxon>Bacillati</taxon>
        <taxon>Actinomycetota</taxon>
        <taxon>Actinomycetes</taxon>
        <taxon>Pseudonocardiales</taxon>
        <taxon>Pseudonocardiaceae</taxon>
        <taxon>Pseudonocardia</taxon>
    </lineage>
</organism>
<dbReference type="InterPro" id="IPR020843">
    <property type="entry name" value="ER"/>
</dbReference>
<dbReference type="InterPro" id="IPR036291">
    <property type="entry name" value="NAD(P)-bd_dom_sf"/>
</dbReference>